<organism evidence="1">
    <name type="scientific">Streptomyces tendae</name>
    <dbReference type="NCBI Taxonomy" id="1932"/>
    <lineage>
        <taxon>Bacteria</taxon>
        <taxon>Bacillati</taxon>
        <taxon>Actinomycetota</taxon>
        <taxon>Actinomycetes</taxon>
        <taxon>Kitasatosporales</taxon>
        <taxon>Streptomycetaceae</taxon>
        <taxon>Streptomyces</taxon>
    </lineage>
</organism>
<proteinExistence type="predicted"/>
<dbReference type="AlphaFoldDB" id="A0A6B3R551"/>
<accession>A0A6B3R551</accession>
<evidence type="ECO:0000313" key="1">
    <source>
        <dbReference type="EMBL" id="NEV92504.1"/>
    </source>
</evidence>
<name>A0A6B3R551_STRTE</name>
<sequence>MPDALYQRYLKALEIYQDHRAACTTCTTCTTCTNSSRCREGDRLWDAFTRSQDAYLERQRSQRGKPNSR</sequence>
<gene>
    <name evidence="1" type="ORF">GUR47_38385</name>
</gene>
<protein>
    <submittedName>
        <fullName evidence="1">Uncharacterized protein</fullName>
    </submittedName>
</protein>
<dbReference type="EMBL" id="JAAIFS010000015">
    <property type="protein sequence ID" value="NEV92504.1"/>
    <property type="molecule type" value="Genomic_DNA"/>
</dbReference>
<reference evidence="1" key="1">
    <citation type="journal article" date="2020" name="Microorganisms">
        <title>Isolation, Genomic and Metabolomic Characterization of Streptomyces tendae VITAKN with Quorum Sensing Inhibitory Activity from Southern India.</title>
        <authorList>
            <person name="Ishaque N.M."/>
            <person name="Burgsdorf I."/>
            <person name="Limlingan Malit J.J."/>
            <person name="Saha S."/>
            <person name="Teta R."/>
            <person name="Ewe D."/>
            <person name="Kannabiran K."/>
            <person name="Hrouzek P."/>
            <person name="Steindler L."/>
            <person name="Costantino V."/>
            <person name="Saurav K."/>
        </authorList>
    </citation>
    <scope>NUCLEOTIDE SEQUENCE</scope>
    <source>
        <strain evidence="1">VITAKN</strain>
    </source>
</reference>
<dbReference type="RefSeq" id="WP_164461250.1">
    <property type="nucleotide sequence ID" value="NZ_JAAIFS010000015.1"/>
</dbReference>
<comment type="caution">
    <text evidence="1">The sequence shown here is derived from an EMBL/GenBank/DDBJ whole genome shotgun (WGS) entry which is preliminary data.</text>
</comment>